<sequence>MDEETREIFVRKPVQKPSKVYRAYIRGTRASTNRFPRSPMATWMCDRSQRLRRMSSTRNLLAVAQARLFATVNLREEWLCKESADTPEPPLCSRDFLNARPDEFLVARNTRTV</sequence>
<reference evidence="1" key="1">
    <citation type="submission" date="2024-04" db="EMBL/GenBank/DDBJ databases">
        <authorList>
            <consortium name="Molecular Ecology Group"/>
        </authorList>
    </citation>
    <scope>NUCLEOTIDE SEQUENCE</scope>
</reference>
<dbReference type="Proteomes" id="UP001497644">
    <property type="component" value="Chromosome 13"/>
</dbReference>
<organism evidence="1 2">
    <name type="scientific">Lasius platythorax</name>
    <dbReference type="NCBI Taxonomy" id="488582"/>
    <lineage>
        <taxon>Eukaryota</taxon>
        <taxon>Metazoa</taxon>
        <taxon>Ecdysozoa</taxon>
        <taxon>Arthropoda</taxon>
        <taxon>Hexapoda</taxon>
        <taxon>Insecta</taxon>
        <taxon>Pterygota</taxon>
        <taxon>Neoptera</taxon>
        <taxon>Endopterygota</taxon>
        <taxon>Hymenoptera</taxon>
        <taxon>Apocrita</taxon>
        <taxon>Aculeata</taxon>
        <taxon>Formicoidea</taxon>
        <taxon>Formicidae</taxon>
        <taxon>Formicinae</taxon>
        <taxon>Lasius</taxon>
        <taxon>Lasius</taxon>
    </lineage>
</organism>
<evidence type="ECO:0000313" key="2">
    <source>
        <dbReference type="Proteomes" id="UP001497644"/>
    </source>
</evidence>
<evidence type="ECO:0000313" key="1">
    <source>
        <dbReference type="EMBL" id="CAL1677818.1"/>
    </source>
</evidence>
<dbReference type="EMBL" id="OZ034836">
    <property type="protein sequence ID" value="CAL1677818.1"/>
    <property type="molecule type" value="Genomic_DNA"/>
</dbReference>
<accession>A0AAV2NCB4</accession>
<dbReference type="AlphaFoldDB" id="A0AAV2NCB4"/>
<proteinExistence type="predicted"/>
<name>A0AAV2NCB4_9HYME</name>
<gene>
    <name evidence="1" type="ORF">LPLAT_LOCUS3774</name>
</gene>
<keyword evidence="2" id="KW-1185">Reference proteome</keyword>
<protein>
    <submittedName>
        <fullName evidence="1">Uncharacterized protein</fullName>
    </submittedName>
</protein>